<gene>
    <name evidence="1" type="ORF">AK830_g1671</name>
</gene>
<dbReference type="STRING" id="78410.A0A0N8H8L3"/>
<dbReference type="Proteomes" id="UP000050424">
    <property type="component" value="Unassembled WGS sequence"/>
</dbReference>
<reference evidence="1 2" key="1">
    <citation type="submission" date="2015-09" db="EMBL/GenBank/DDBJ databases">
        <title>Draft genome of a European isolate of the apple canker pathogen Neonectria ditissima.</title>
        <authorList>
            <person name="Gomez-Cortecero A."/>
            <person name="Harrison R.J."/>
            <person name="Armitage A.D."/>
        </authorList>
    </citation>
    <scope>NUCLEOTIDE SEQUENCE [LARGE SCALE GENOMIC DNA]</scope>
    <source>
        <strain evidence="1 2">R09/05</strain>
    </source>
</reference>
<evidence type="ECO:0000313" key="1">
    <source>
        <dbReference type="EMBL" id="KPM44892.1"/>
    </source>
</evidence>
<comment type="caution">
    <text evidence="1">The sequence shown here is derived from an EMBL/GenBank/DDBJ whole genome shotgun (WGS) entry which is preliminary data.</text>
</comment>
<dbReference type="AlphaFoldDB" id="A0A0N8H8L3"/>
<keyword evidence="2" id="KW-1185">Reference proteome</keyword>
<dbReference type="EMBL" id="LKCW01000013">
    <property type="protein sequence ID" value="KPM44892.1"/>
    <property type="molecule type" value="Genomic_DNA"/>
</dbReference>
<organism evidence="1 2">
    <name type="scientific">Neonectria ditissima</name>
    <dbReference type="NCBI Taxonomy" id="78410"/>
    <lineage>
        <taxon>Eukaryota</taxon>
        <taxon>Fungi</taxon>
        <taxon>Dikarya</taxon>
        <taxon>Ascomycota</taxon>
        <taxon>Pezizomycotina</taxon>
        <taxon>Sordariomycetes</taxon>
        <taxon>Hypocreomycetidae</taxon>
        <taxon>Hypocreales</taxon>
        <taxon>Nectriaceae</taxon>
        <taxon>Neonectria</taxon>
    </lineage>
</organism>
<accession>A0A0N8H8L3</accession>
<name>A0A0N8H8L3_9HYPO</name>
<protein>
    <submittedName>
        <fullName evidence="1">Uncharacterized protein</fullName>
    </submittedName>
</protein>
<proteinExistence type="predicted"/>
<dbReference type="OrthoDB" id="4367324at2759"/>
<sequence>MRIFRLRPEERSLASKSFLHPGRHGFERVRALPTPAVSFSLPFPLPSRCTWVAIEEENISHWNDFTFQNIFNAFGDILDRSVVSDYSAEGIDPVHVRFSSDIRALGVSHFFPLLRSPISEGSRVLGERLGCVFQAVDAGEEQTVRSRGRNLRCSLSFHFNQMGQTYLVASGVRGSRSWHSDDLVNMVPFSTAPISQVATYSEAYRTRYTFMLTDEEVVVARVFYGDDGKYRVEWKAIPWSASGDNTLTVSLAIWTLVMMSLNDNYRRVRHRRNTPPLNLWWRYHNPAGDVYYQHHLSMRRRSNLPSGAVCRDGPST</sequence>
<evidence type="ECO:0000313" key="2">
    <source>
        <dbReference type="Proteomes" id="UP000050424"/>
    </source>
</evidence>